<evidence type="ECO:0000313" key="3">
    <source>
        <dbReference type="Proteomes" id="UP000249723"/>
    </source>
</evidence>
<feature type="region of interest" description="Disordered" evidence="1">
    <location>
        <begin position="333"/>
        <end position="420"/>
    </location>
</feature>
<feature type="compositionally biased region" description="Polar residues" evidence="1">
    <location>
        <begin position="376"/>
        <end position="385"/>
    </location>
</feature>
<dbReference type="OrthoDB" id="2538753at2759"/>
<proteinExistence type="predicted"/>
<name>A0A2X0M200_9BASI</name>
<dbReference type="Proteomes" id="UP000249723">
    <property type="component" value="Unassembled WGS sequence"/>
</dbReference>
<dbReference type="AlphaFoldDB" id="A0A2X0M200"/>
<protein>
    <submittedName>
        <fullName evidence="2">BZ3500_MvSof-1268-A1-R1_Chr10-2g02857 protein</fullName>
    </submittedName>
</protein>
<evidence type="ECO:0000313" key="2">
    <source>
        <dbReference type="EMBL" id="SDA01627.1"/>
    </source>
</evidence>
<sequence length="420" mass="45885">MVGTFEESLLLVLRQTTCRIQNRFLPGSHFLRVSSLLMACALALTNASSSPQKNPRPLSVCVVPHINSTELTAPPDPSSELMSPASAKKWDQSWMPSVHASKTEPATERIFDAEELYNKKVYIRTPSIDFNEARLVAEGDQSGGWKLHCSSSWRSVPSAPIAVLMIAEELEKHLNRDDFKPAETHDVDQRRECNLFVYSDGNRNIRPAVKYVKELPPSPTHLELKDLEGLFPAKTGTIESWVTECKGLRGQGAFEASIGRLDLEVSDGQVARQAQEVNEGSRGNLRMANKKPFASLRCSIDPSPGPTLPLAEHSPLVASPTVRLRLFDTAPTLAASSERRADKSAASTSRVASQPSPQTPLNSSSQWAPSRLGPVSSINRSTTNPLRPGLGSDEARGKVAKATVVGARRRASRVERALIR</sequence>
<feature type="compositionally biased region" description="Polar residues" evidence="1">
    <location>
        <begin position="345"/>
        <end position="368"/>
    </location>
</feature>
<dbReference type="EMBL" id="FMWP01000117">
    <property type="protein sequence ID" value="SDA01627.1"/>
    <property type="molecule type" value="Genomic_DNA"/>
</dbReference>
<evidence type="ECO:0000256" key="1">
    <source>
        <dbReference type="SAM" id="MobiDB-lite"/>
    </source>
</evidence>
<organism evidence="2 3">
    <name type="scientific">Microbotryum saponariae</name>
    <dbReference type="NCBI Taxonomy" id="289078"/>
    <lineage>
        <taxon>Eukaryota</taxon>
        <taxon>Fungi</taxon>
        <taxon>Dikarya</taxon>
        <taxon>Basidiomycota</taxon>
        <taxon>Pucciniomycotina</taxon>
        <taxon>Microbotryomycetes</taxon>
        <taxon>Microbotryales</taxon>
        <taxon>Microbotryaceae</taxon>
        <taxon>Microbotryum</taxon>
    </lineage>
</organism>
<gene>
    <name evidence="2" type="ORF">BZ3500_MVSOF-1268-A1-R1_CHR10-2G02857</name>
</gene>
<reference evidence="3" key="1">
    <citation type="submission" date="2016-10" db="EMBL/GenBank/DDBJ databases">
        <authorList>
            <person name="Jeantristanb JTB J.-T."/>
            <person name="Ricardo R."/>
        </authorList>
    </citation>
    <scope>NUCLEOTIDE SEQUENCE [LARGE SCALE GENOMIC DNA]</scope>
</reference>
<keyword evidence="3" id="KW-1185">Reference proteome</keyword>
<accession>A0A2X0M200</accession>